<proteinExistence type="predicted"/>
<evidence type="ECO:0000259" key="2">
    <source>
        <dbReference type="Pfam" id="PF04024"/>
    </source>
</evidence>
<evidence type="ECO:0000256" key="1">
    <source>
        <dbReference type="SAM" id="Phobius"/>
    </source>
</evidence>
<evidence type="ECO:0000313" key="4">
    <source>
        <dbReference type="Proteomes" id="UP000320547"/>
    </source>
</evidence>
<keyword evidence="1" id="KW-0472">Membrane</keyword>
<name>A0A562UMS2_9SPHN</name>
<feature type="domain" description="Phage shock protein PspC N-terminal" evidence="2">
    <location>
        <begin position="20"/>
        <end position="70"/>
    </location>
</feature>
<dbReference type="Pfam" id="PF04024">
    <property type="entry name" value="PspC"/>
    <property type="match status" value="1"/>
</dbReference>
<accession>A0A562UMS2</accession>
<dbReference type="RefSeq" id="WP_067598477.1">
    <property type="nucleotide sequence ID" value="NZ_CP015963.1"/>
</dbReference>
<dbReference type="OrthoDB" id="7359894at2"/>
<keyword evidence="1" id="KW-1133">Transmembrane helix</keyword>
<dbReference type="InterPro" id="IPR007168">
    <property type="entry name" value="Phageshock_PspC_N"/>
</dbReference>
<keyword evidence="1" id="KW-0812">Transmembrane</keyword>
<protein>
    <submittedName>
        <fullName evidence="3">Phage shock protein C (PspC) family protein</fullName>
    </submittedName>
</protein>
<dbReference type="STRING" id="476157.GCA_001663155_01142"/>
<dbReference type="EMBL" id="VLLK01000002">
    <property type="protein sequence ID" value="TWJ06921.1"/>
    <property type="molecule type" value="Genomic_DNA"/>
</dbReference>
<comment type="caution">
    <text evidence="3">The sequence shown here is derived from an EMBL/GenBank/DDBJ whole genome shotgun (WGS) entry which is preliminary data.</text>
</comment>
<gene>
    <name evidence="3" type="ORF">JN10_2465</name>
</gene>
<dbReference type="AlphaFoldDB" id="A0A562UMS2"/>
<evidence type="ECO:0000313" key="3">
    <source>
        <dbReference type="EMBL" id="TWJ06921.1"/>
    </source>
</evidence>
<keyword evidence="4" id="KW-1185">Reference proteome</keyword>
<feature type="transmembrane region" description="Helical" evidence="1">
    <location>
        <begin position="47"/>
        <end position="71"/>
    </location>
</feature>
<organism evidence="3 4">
    <name type="scientific">Altererythrobacter ishigakiensis</name>
    <dbReference type="NCBI Taxonomy" id="476157"/>
    <lineage>
        <taxon>Bacteria</taxon>
        <taxon>Pseudomonadati</taxon>
        <taxon>Pseudomonadota</taxon>
        <taxon>Alphaproteobacteria</taxon>
        <taxon>Sphingomonadales</taxon>
        <taxon>Erythrobacteraceae</taxon>
        <taxon>Altererythrobacter</taxon>
    </lineage>
</organism>
<sequence length="72" mass="7370">MSQIDRSTAGGSPSNAGFHLDKYNGKLMGVCSGIGNYFGIDPLVARIGFVLGAFASFGTAALIYIAIGLIAD</sequence>
<dbReference type="Proteomes" id="UP000320547">
    <property type="component" value="Unassembled WGS sequence"/>
</dbReference>
<reference evidence="3 4" key="1">
    <citation type="submission" date="2019-07" db="EMBL/GenBank/DDBJ databases">
        <title>Genomic Encyclopedia of Archaeal and Bacterial Type Strains, Phase II (KMG-II): from individual species to whole genera.</title>
        <authorList>
            <person name="Goeker M."/>
        </authorList>
    </citation>
    <scope>NUCLEOTIDE SEQUENCE [LARGE SCALE GENOMIC DNA]</scope>
    <source>
        <strain evidence="3 4">ATCC BAA-2084</strain>
    </source>
</reference>